<feature type="domain" description="Lactate/malate dehydrogenase N-terminal" evidence="2">
    <location>
        <begin position="2"/>
        <end position="76"/>
    </location>
</feature>
<evidence type="ECO:0000256" key="1">
    <source>
        <dbReference type="SAM" id="MobiDB-lite"/>
    </source>
</evidence>
<proteinExistence type="predicted"/>
<gene>
    <name evidence="3" type="ORF">AB8O55_22490</name>
</gene>
<protein>
    <submittedName>
        <fullName evidence="3">NAD(P)-binding domain-containing protein</fullName>
    </submittedName>
</protein>
<feature type="compositionally biased region" description="Basic residues" evidence="1">
    <location>
        <begin position="103"/>
        <end position="120"/>
    </location>
</feature>
<dbReference type="EMBL" id="JBGEHV010000050">
    <property type="protein sequence ID" value="MEY8042191.1"/>
    <property type="molecule type" value="Genomic_DNA"/>
</dbReference>
<keyword evidence="4" id="KW-1185">Reference proteome</keyword>
<evidence type="ECO:0000313" key="4">
    <source>
        <dbReference type="Proteomes" id="UP001564626"/>
    </source>
</evidence>
<name>A0ABV4CQW8_9PSEU</name>
<organism evidence="3 4">
    <name type="scientific">Saccharopolyspora cebuensis</name>
    <dbReference type="NCBI Taxonomy" id="418759"/>
    <lineage>
        <taxon>Bacteria</taxon>
        <taxon>Bacillati</taxon>
        <taxon>Actinomycetota</taxon>
        <taxon>Actinomycetes</taxon>
        <taxon>Pseudonocardiales</taxon>
        <taxon>Pseudonocardiaceae</taxon>
        <taxon>Saccharopolyspora</taxon>
    </lineage>
</organism>
<dbReference type="RefSeq" id="WP_369775317.1">
    <property type="nucleotide sequence ID" value="NZ_JBGEHV010000050.1"/>
</dbReference>
<dbReference type="InterPro" id="IPR036291">
    <property type="entry name" value="NAD(P)-bd_dom_sf"/>
</dbReference>
<feature type="region of interest" description="Disordered" evidence="1">
    <location>
        <begin position="82"/>
        <end position="130"/>
    </location>
</feature>
<reference evidence="3 4" key="1">
    <citation type="submission" date="2024-08" db="EMBL/GenBank/DDBJ databases">
        <title>Genome mining of Saccharopolyspora cebuensis PGLac3 from Nigerian medicinal plant.</title>
        <authorList>
            <person name="Ezeobiora C.E."/>
            <person name="Igbokwe N.H."/>
            <person name="Amin D.H."/>
            <person name="Mendie U.E."/>
        </authorList>
    </citation>
    <scope>NUCLEOTIDE SEQUENCE [LARGE SCALE GENOMIC DNA]</scope>
    <source>
        <strain evidence="3 4">PGLac3</strain>
    </source>
</reference>
<dbReference type="Pfam" id="PF00056">
    <property type="entry name" value="Ldh_1_N"/>
    <property type="match status" value="1"/>
</dbReference>
<evidence type="ECO:0000259" key="2">
    <source>
        <dbReference type="Pfam" id="PF00056"/>
    </source>
</evidence>
<dbReference type="SUPFAM" id="SSF51735">
    <property type="entry name" value="NAD(P)-binding Rossmann-fold domains"/>
    <property type="match status" value="1"/>
</dbReference>
<sequence>MKAGIVGCGNVGRAVAAALVTTGAVREVLLHSRREQETDGLMRDVQDAAAATRSHVTVSGALEPGALADCDVLVLAVRGQFPSRTPGADHAGGEKPRGPPRPPGRRMPAHRHGLRHRLERRQRALPAAGR</sequence>
<dbReference type="Gene3D" id="3.40.50.720">
    <property type="entry name" value="NAD(P)-binding Rossmann-like Domain"/>
    <property type="match status" value="1"/>
</dbReference>
<dbReference type="InterPro" id="IPR001236">
    <property type="entry name" value="Lactate/malate_DH_N"/>
</dbReference>
<accession>A0ABV4CQW8</accession>
<dbReference type="Proteomes" id="UP001564626">
    <property type="component" value="Unassembled WGS sequence"/>
</dbReference>
<evidence type="ECO:0000313" key="3">
    <source>
        <dbReference type="EMBL" id="MEY8042191.1"/>
    </source>
</evidence>
<comment type="caution">
    <text evidence="3">The sequence shown here is derived from an EMBL/GenBank/DDBJ whole genome shotgun (WGS) entry which is preliminary data.</text>
</comment>